<keyword evidence="3" id="KW-1185">Reference proteome</keyword>
<proteinExistence type="predicted"/>
<evidence type="ECO:0000256" key="1">
    <source>
        <dbReference type="SAM" id="Coils"/>
    </source>
</evidence>
<feature type="region of interest" description="Disordered" evidence="2">
    <location>
        <begin position="1"/>
        <end position="30"/>
    </location>
</feature>
<dbReference type="PANTHER" id="PTHR31432:SF0">
    <property type="entry name" value="INTRAFLAGELLAR TRANSPORT PROTEIN 74 HOMOLOG"/>
    <property type="match status" value="1"/>
</dbReference>
<dbReference type="InterPro" id="IPR029602">
    <property type="entry name" value="IFT74"/>
</dbReference>
<reference evidence="4" key="1">
    <citation type="submission" date="2020-12" db="UniProtKB">
        <authorList>
            <consortium name="WormBaseParasite"/>
        </authorList>
    </citation>
    <scope>IDENTIFICATION</scope>
    <source>
        <strain evidence="4">MHco3</strain>
    </source>
</reference>
<dbReference type="OrthoDB" id="444379at2759"/>
<feature type="coiled-coil region" evidence="1">
    <location>
        <begin position="135"/>
        <end position="230"/>
    </location>
</feature>
<organism evidence="3 4">
    <name type="scientific">Haemonchus contortus</name>
    <name type="common">Barber pole worm</name>
    <dbReference type="NCBI Taxonomy" id="6289"/>
    <lineage>
        <taxon>Eukaryota</taxon>
        <taxon>Metazoa</taxon>
        <taxon>Ecdysozoa</taxon>
        <taxon>Nematoda</taxon>
        <taxon>Chromadorea</taxon>
        <taxon>Rhabditida</taxon>
        <taxon>Rhabditina</taxon>
        <taxon>Rhabditomorpha</taxon>
        <taxon>Strongyloidea</taxon>
        <taxon>Trichostrongylidae</taxon>
        <taxon>Haemonchus</taxon>
    </lineage>
</organism>
<dbReference type="Proteomes" id="UP000025227">
    <property type="component" value="Unplaced"/>
</dbReference>
<dbReference type="AlphaFoldDB" id="A0A7I4YL01"/>
<dbReference type="WBParaSite" id="HCON_00115910-00001">
    <property type="protein sequence ID" value="HCON_00115910-00001"/>
    <property type="gene ID" value="HCON_00115910"/>
</dbReference>
<dbReference type="PANTHER" id="PTHR31432">
    <property type="entry name" value="INTRAFLAGELLAR TRANSPORT PROTEIN 74 HOMOLOG"/>
    <property type="match status" value="1"/>
</dbReference>
<dbReference type="GO" id="GO:0030992">
    <property type="term" value="C:intraciliary transport particle B"/>
    <property type="evidence" value="ECO:0007669"/>
    <property type="project" value="InterPro"/>
</dbReference>
<evidence type="ECO:0000256" key="2">
    <source>
        <dbReference type="SAM" id="MobiDB-lite"/>
    </source>
</evidence>
<evidence type="ECO:0000313" key="3">
    <source>
        <dbReference type="Proteomes" id="UP000025227"/>
    </source>
</evidence>
<dbReference type="GO" id="GO:0005929">
    <property type="term" value="C:cilium"/>
    <property type="evidence" value="ECO:0007669"/>
    <property type="project" value="TreeGrafter"/>
</dbReference>
<feature type="coiled-coil region" evidence="1">
    <location>
        <begin position="267"/>
        <end position="301"/>
    </location>
</feature>
<feature type="coiled-coil region" evidence="1">
    <location>
        <begin position="342"/>
        <end position="376"/>
    </location>
</feature>
<accession>A0A7I4YL01</accession>
<dbReference type="GO" id="GO:0048487">
    <property type="term" value="F:beta-tubulin binding"/>
    <property type="evidence" value="ECO:0007669"/>
    <property type="project" value="InterPro"/>
</dbReference>
<feature type="coiled-coil region" evidence="1">
    <location>
        <begin position="466"/>
        <end position="596"/>
    </location>
</feature>
<dbReference type="GO" id="GO:0035735">
    <property type="term" value="P:intraciliary transport involved in cilium assembly"/>
    <property type="evidence" value="ECO:0007669"/>
    <property type="project" value="TreeGrafter"/>
</dbReference>
<protein>
    <submittedName>
        <fullName evidence="4">Intraflagellar transport protein 74 homolog</fullName>
    </submittedName>
</protein>
<sequence>SYCNGNARMSRPPSARPKTSTGRANSAMRRAAQPEHVVMNGSIPSDIRPASRISMSRAGQVPVPPSRSGIGSRMGTPQRIGTGMADSSLSGISRPPTALNPPHRPVTQQGLSGGRAVSRLGTGSMRQVHDKSYYMGILRSKINQISSEIARLEEVYQRGQRDRMELDVYEQRAKESAMEVKELQRKLLNYNLLVDRMHSNHEVGDLEAESRKAKESADELEATVQELFHERQAREYEIDELGAEIEEQKRLNQTMLSGMDPNLRETYEELKKESESLSTKVEEAQDELARLDEKKEQLELELMNSPVKKKAMELKQLLIDLKAKEASLIAEKEAMETPEQKKQKLIEEIKNNNEDIATIEKQIEKTNELINTAHEEIREFDSSADNKLAKNNEKYRDLMVKEREYDEFLNTFEEQKQSLLAELEKHGNEVVRILQKISANIGQVHQAELNVTAMDTDGLLHGKASAKELQDLYVRLKEQIIAMDEQETRLNSEMQAFERRMQEMEEQRNVYSDIDHLAAEVEDNIKKLDENRDTLERTLPGVRQRRDALEEQLRNLNKQLESNPEYAEIRSLQRELEMLTEKNARLQAEAESFEKETNYEPIKAEVKRLRALYNEHLVAAASGRK</sequence>
<name>A0A7I4YL01_HAECO</name>
<feature type="region of interest" description="Disordered" evidence="2">
    <location>
        <begin position="85"/>
        <end position="124"/>
    </location>
</feature>
<keyword evidence="1" id="KW-0175">Coiled coil</keyword>
<evidence type="ECO:0000313" key="4">
    <source>
        <dbReference type="WBParaSite" id="HCON_00115910-00001"/>
    </source>
</evidence>